<dbReference type="EMBL" id="JADEXG010000084">
    <property type="protein sequence ID" value="MBE9080110.1"/>
    <property type="molecule type" value="Genomic_DNA"/>
</dbReference>
<dbReference type="PANTHER" id="PTHR30151:SF41">
    <property type="entry name" value="ABC TRANSPORTER PERMEASE PROTEIN"/>
    <property type="match status" value="1"/>
</dbReference>
<evidence type="ECO:0000256" key="3">
    <source>
        <dbReference type="ARBA" id="ARBA00022475"/>
    </source>
</evidence>
<dbReference type="InterPro" id="IPR000515">
    <property type="entry name" value="MetI-like"/>
</dbReference>
<evidence type="ECO:0000256" key="6">
    <source>
        <dbReference type="ARBA" id="ARBA00023136"/>
    </source>
</evidence>
<feature type="compositionally biased region" description="Basic and acidic residues" evidence="8">
    <location>
        <begin position="14"/>
        <end position="28"/>
    </location>
</feature>
<feature type="region of interest" description="Disordered" evidence="8">
    <location>
        <begin position="1"/>
        <end position="39"/>
    </location>
</feature>
<keyword evidence="5 7" id="KW-1133">Transmembrane helix</keyword>
<evidence type="ECO:0000256" key="5">
    <source>
        <dbReference type="ARBA" id="ARBA00022989"/>
    </source>
</evidence>
<feature type="transmembrane region" description="Helical" evidence="7">
    <location>
        <begin position="94"/>
        <end position="121"/>
    </location>
</feature>
<gene>
    <name evidence="10" type="ORF">IQ241_22925</name>
</gene>
<dbReference type="Gene3D" id="1.10.3720.10">
    <property type="entry name" value="MetI-like"/>
    <property type="match status" value="1"/>
</dbReference>
<evidence type="ECO:0000259" key="9">
    <source>
        <dbReference type="PROSITE" id="PS50928"/>
    </source>
</evidence>
<dbReference type="PROSITE" id="PS50928">
    <property type="entry name" value="ABC_TM1"/>
    <property type="match status" value="1"/>
</dbReference>
<accession>A0A8J7ABR4</accession>
<dbReference type="RefSeq" id="WP_193911734.1">
    <property type="nucleotide sequence ID" value="NZ_JADEXG010000084.1"/>
</dbReference>
<dbReference type="AlphaFoldDB" id="A0A8J7ABR4"/>
<proteinExistence type="inferred from homology"/>
<keyword evidence="3" id="KW-1003">Cell membrane</keyword>
<feature type="transmembrane region" description="Helical" evidence="7">
    <location>
        <begin position="46"/>
        <end position="66"/>
    </location>
</feature>
<dbReference type="GO" id="GO:0005886">
    <property type="term" value="C:plasma membrane"/>
    <property type="evidence" value="ECO:0007669"/>
    <property type="project" value="UniProtKB-SubCell"/>
</dbReference>
<keyword evidence="2 7" id="KW-0813">Transport</keyword>
<keyword evidence="4 7" id="KW-0812">Transmembrane</keyword>
<feature type="domain" description="ABC transmembrane type-1" evidence="9">
    <location>
        <begin position="98"/>
        <end position="287"/>
    </location>
</feature>
<dbReference type="SUPFAM" id="SSF161098">
    <property type="entry name" value="MetI-like"/>
    <property type="match status" value="1"/>
</dbReference>
<dbReference type="CDD" id="cd06261">
    <property type="entry name" value="TM_PBP2"/>
    <property type="match status" value="1"/>
</dbReference>
<evidence type="ECO:0000313" key="11">
    <source>
        <dbReference type="Proteomes" id="UP000636505"/>
    </source>
</evidence>
<feature type="transmembrane region" description="Helical" evidence="7">
    <location>
        <begin position="217"/>
        <end position="244"/>
    </location>
</feature>
<feature type="transmembrane region" description="Helical" evidence="7">
    <location>
        <begin position="133"/>
        <end position="155"/>
    </location>
</feature>
<keyword evidence="6 7" id="KW-0472">Membrane</keyword>
<keyword evidence="11" id="KW-1185">Reference proteome</keyword>
<dbReference type="InterPro" id="IPR035906">
    <property type="entry name" value="MetI-like_sf"/>
</dbReference>
<feature type="transmembrane region" description="Helical" evidence="7">
    <location>
        <begin position="161"/>
        <end position="182"/>
    </location>
</feature>
<evidence type="ECO:0000313" key="10">
    <source>
        <dbReference type="EMBL" id="MBE9080110.1"/>
    </source>
</evidence>
<comment type="similarity">
    <text evidence="7">Belongs to the binding-protein-dependent transport system permease family.</text>
</comment>
<evidence type="ECO:0000256" key="7">
    <source>
        <dbReference type="RuleBase" id="RU363032"/>
    </source>
</evidence>
<dbReference type="PANTHER" id="PTHR30151">
    <property type="entry name" value="ALKANE SULFONATE ABC TRANSPORTER-RELATED, MEMBRANE SUBUNIT"/>
    <property type="match status" value="1"/>
</dbReference>
<evidence type="ECO:0000256" key="1">
    <source>
        <dbReference type="ARBA" id="ARBA00004651"/>
    </source>
</evidence>
<dbReference type="Pfam" id="PF00528">
    <property type="entry name" value="BPD_transp_1"/>
    <property type="match status" value="1"/>
</dbReference>
<evidence type="ECO:0000256" key="8">
    <source>
        <dbReference type="SAM" id="MobiDB-lite"/>
    </source>
</evidence>
<feature type="compositionally biased region" description="Polar residues" evidence="8">
    <location>
        <begin position="1"/>
        <end position="13"/>
    </location>
</feature>
<protein>
    <submittedName>
        <fullName evidence="10">ABC transporter permease</fullName>
    </submittedName>
</protein>
<feature type="transmembrane region" description="Helical" evidence="7">
    <location>
        <begin position="265"/>
        <end position="286"/>
    </location>
</feature>
<organism evidence="10 11">
    <name type="scientific">Vasconcelosia minhoensis LEGE 07310</name>
    <dbReference type="NCBI Taxonomy" id="915328"/>
    <lineage>
        <taxon>Bacteria</taxon>
        <taxon>Bacillati</taxon>
        <taxon>Cyanobacteriota</taxon>
        <taxon>Cyanophyceae</taxon>
        <taxon>Nodosilineales</taxon>
        <taxon>Cymatolegaceae</taxon>
        <taxon>Vasconcelosia</taxon>
        <taxon>Vasconcelosia minhoensis</taxon>
    </lineage>
</organism>
<dbReference type="GO" id="GO:0055085">
    <property type="term" value="P:transmembrane transport"/>
    <property type="evidence" value="ECO:0007669"/>
    <property type="project" value="InterPro"/>
</dbReference>
<comment type="caution">
    <text evidence="10">The sequence shown here is derived from an EMBL/GenBank/DDBJ whole genome shotgun (WGS) entry which is preliminary data.</text>
</comment>
<comment type="subcellular location">
    <subcellularLocation>
        <location evidence="1 7">Cell membrane</location>
        <topology evidence="1 7">Multi-pass membrane protein</topology>
    </subcellularLocation>
</comment>
<sequence length="303" mass="33051">MVSQKSAQDSPNRSPDKLESRSEAHEVKAATWAGRKRQSKSSWKPSADWIAPVTVGIVAIILWDLGVRISGVEPYLLPGPGLVLTTLVQEFPSLFPSLLITLKITVAAFLAAVTSGLLIAILFTQSKWIERSFFPYAVILQTTPIVAIAPLIIIWLQNNTFLALVVCAWIVAFFPIVSNTTLGLNSADHSLRNLFQLYGASRWQTLLYLRLPSALPYFLGGLRISGGLALIGAVVAEFVAGTGGKRSGIAYQILMSSYNLQIPRMFAALLLTTLLGVGIFVGMTVLSDRLLSKWHESAIKREN</sequence>
<evidence type="ECO:0000256" key="2">
    <source>
        <dbReference type="ARBA" id="ARBA00022448"/>
    </source>
</evidence>
<evidence type="ECO:0000256" key="4">
    <source>
        <dbReference type="ARBA" id="ARBA00022692"/>
    </source>
</evidence>
<dbReference type="Proteomes" id="UP000636505">
    <property type="component" value="Unassembled WGS sequence"/>
</dbReference>
<reference evidence="10" key="1">
    <citation type="submission" date="2020-10" db="EMBL/GenBank/DDBJ databases">
        <authorList>
            <person name="Castelo-Branco R."/>
            <person name="Eusebio N."/>
            <person name="Adriana R."/>
            <person name="Vieira A."/>
            <person name="Brugerolle De Fraissinette N."/>
            <person name="Rezende De Castro R."/>
            <person name="Schneider M.P."/>
            <person name="Vasconcelos V."/>
            <person name="Leao P.N."/>
        </authorList>
    </citation>
    <scope>NUCLEOTIDE SEQUENCE</scope>
    <source>
        <strain evidence="10">LEGE 07310</strain>
    </source>
</reference>
<name>A0A8J7ABR4_9CYAN</name>